<reference evidence="2 3" key="1">
    <citation type="submission" date="2016-05" db="EMBL/GenBank/DDBJ databases">
        <title>Draft Genome Sequence of Algibacter sp. Strain SK-16 Isolated from the Surface Water of Aburatsubo Inlet.</title>
        <authorList>
            <person name="Wong S.-K."/>
            <person name="Yoshizawa S."/>
            <person name="Nakajima Y."/>
            <person name="Ogura Y."/>
            <person name="Tetsuya H."/>
            <person name="Hamasaki K."/>
        </authorList>
    </citation>
    <scope>NUCLEOTIDE SEQUENCE [LARGE SCALE GENOMIC DNA]</scope>
    <source>
        <strain evidence="2 3">SK-16</strain>
    </source>
</reference>
<evidence type="ECO:0000256" key="1">
    <source>
        <dbReference type="SAM" id="Phobius"/>
    </source>
</evidence>
<dbReference type="AlphaFoldDB" id="A0A1E5T9H8"/>
<dbReference type="EMBL" id="MDJD01000043">
    <property type="protein sequence ID" value="OEK08024.1"/>
    <property type="molecule type" value="Genomic_DNA"/>
</dbReference>
<comment type="caution">
    <text evidence="2">The sequence shown here is derived from an EMBL/GenBank/DDBJ whole genome shotgun (WGS) entry which is preliminary data.</text>
</comment>
<sequence>MSTLLNPDDNKVKKENNFADKEITTDDRSVRREIYQGYYVFLIPKDKTVNFRIIAIKAINKEATQRDVYWVAQSYHNFKTHKWLSFKVKGKEKSKEQSRTLAEHLNFLNEGYQDHKGEKYTEEGTKYVGKNYAKASYQKLMGKDTFGYITYKCNTLGAGIWLEGVNYRPGWMSQGAFVIAVDTPQITTFYAKKRLNTQERKLQFIHKDIQALETKLEYSNIVDLYIALHNVPYYDIELTVTVDGKVLEQEHISLNRNIDNPALDYNIEQRYELYIKPEWIDTLNHEAGTNNEDSIKTGKLSIVLVPNRAVMHAPYTEEQVKKLKKEITFKINYKDAWSIDTDEQEWIPQIVEIYEAPLVTQDYEECGYSSIQVDDGVNTPVYLLKEEGNGCLSANKTTEILEYVAGNKNNTHEITILLKDVDTQECYEAGFDNATGRSKSHKDNIFIVPDYDIEKDSNTAVIIGRETKSKKWELFAQNRFEDTPVFKELGKRTQEQLKFRLAYPYDAYNEHTFLLKYLTFQIKPEYLPIVIQTCRYVRTPVFKVYPDVVFVYHYMYNPKKELWFNNTKVDLPELKADAVSYVKDIVDWLFDPLKPILEKMGVGKEMLSMIKKYVNSPSPEQKTGFHMIADGEEINYSQLQPYKAYLHYQMILIALLPLIIELLLIYLTRGKNLQTKLGKIAKKAQNISKDLKDLGSKYNIEVTYPQLAINYGMYRQQEKTGDIATVLECNLQAAPLIGLKTTQKFDFEFPGGKVGLKAIFEGKIDIDLNLKYNTYTEVFTLTKNARDQVGKSKIPFKAGDVIKADRYITCEVKTILDIDKQGDFRIIGIPIPYNIKVDTKFDINGTIGMETRFGYHKEHGLYYQNSYYFTGANGKYKVDAEISAGIFGMKHKSGGGDTAKWEKIQVLKPFTWQEPRIYLVKTFKNLATTNKNNSKHVTAPKAPQVDFSTYNSTTKH</sequence>
<name>A0A1E5T9H8_9FLAO</name>
<keyword evidence="1" id="KW-0472">Membrane</keyword>
<dbReference type="RefSeq" id="WP_069830483.1">
    <property type="nucleotide sequence ID" value="NZ_MDJD01000043.1"/>
</dbReference>
<evidence type="ECO:0000313" key="3">
    <source>
        <dbReference type="Proteomes" id="UP000095713"/>
    </source>
</evidence>
<dbReference type="Proteomes" id="UP000095713">
    <property type="component" value="Unassembled WGS sequence"/>
</dbReference>
<gene>
    <name evidence="2" type="ORF">A8C32_16340</name>
</gene>
<keyword evidence="1" id="KW-1133">Transmembrane helix</keyword>
<dbReference type="STRING" id="1849968.A8C32_16340"/>
<dbReference type="OrthoDB" id="719419at2"/>
<proteinExistence type="predicted"/>
<feature type="transmembrane region" description="Helical" evidence="1">
    <location>
        <begin position="645"/>
        <end position="667"/>
    </location>
</feature>
<evidence type="ECO:0000313" key="2">
    <source>
        <dbReference type="EMBL" id="OEK08024.1"/>
    </source>
</evidence>
<accession>A0A1E5T9H8</accession>
<keyword evidence="1" id="KW-0812">Transmembrane</keyword>
<protein>
    <submittedName>
        <fullName evidence="2">Uncharacterized protein</fullName>
    </submittedName>
</protein>
<keyword evidence="3" id="KW-1185">Reference proteome</keyword>
<organism evidence="2 3">
    <name type="scientific">Flavivirga aquatica</name>
    <dbReference type="NCBI Taxonomy" id="1849968"/>
    <lineage>
        <taxon>Bacteria</taxon>
        <taxon>Pseudomonadati</taxon>
        <taxon>Bacteroidota</taxon>
        <taxon>Flavobacteriia</taxon>
        <taxon>Flavobacteriales</taxon>
        <taxon>Flavobacteriaceae</taxon>
        <taxon>Flavivirga</taxon>
    </lineage>
</organism>